<dbReference type="Pfam" id="PF22664">
    <property type="entry name" value="TRI-like_N"/>
    <property type="match status" value="1"/>
</dbReference>
<keyword evidence="5" id="KW-1185">Reference proteome</keyword>
<sequence>MTTTPKQNEFYLHPYGWENDPAEERYKLSTLDYLPACSYLNFALFFKLDDEQKNNAIEILKQGLERTISQARHVCGTIEKDEGGGHSFTKKKDSTVRFVVQSLDSSEEDDNAYPSFEDIERKNFTSAALGDLKLWSVDPIMNWGGTPEAHPDRSPVVAAFKANLVRGGLVFNIHFHHYSEDVMGWAGFTHQLAENCYAIVNNTAFPDWDPGCNDLSRLTKAEPAEEAKIELPPRPQRHPDHTHPSSMYLFHLPKSKAAELKKLAAPEDESWISTYDAFSAMIWRTMSRLRVPVYKPDMSSSLYWAEAIDMRRRMHSPKVHPRIQRNVISKAASDAGPVPAPTVAELVSDWPLWKVASYIRQLTNSATQEKLDKTLDFIATVRDKVSVNVRVDSKPPLSIQQTDHREVNVGAADFGFARPFMYRHLSDFITEGLILVYPPRSNSNVDSDLDEGYEFSITYEDHLAQALIEDPEWSRYFEYRGIEAVGAAASTTLLPTPPLSDTGGNEGVSTGNKKRKWKSEEGYQDDDDRIREKRSAFKQ</sequence>
<reference evidence="5" key="1">
    <citation type="journal article" date="2013" name="Genome Announc.">
        <title>Draft genome sequence of the grapevine dieback fungus Eutypa lata UCR-EL1.</title>
        <authorList>
            <person name="Blanco-Ulate B."/>
            <person name="Rolshausen P.E."/>
            <person name="Cantu D."/>
        </authorList>
    </citation>
    <scope>NUCLEOTIDE SEQUENCE [LARGE SCALE GENOMIC DNA]</scope>
    <source>
        <strain evidence="5">UCR-EL1</strain>
    </source>
</reference>
<name>M7SP65_EUTLA</name>
<protein>
    <submittedName>
        <fullName evidence="4">Putative acyl transferase protein</fullName>
    </submittedName>
</protein>
<dbReference type="OrthoDB" id="671439at2759"/>
<feature type="region of interest" description="Disordered" evidence="2">
    <location>
        <begin position="493"/>
        <end position="539"/>
    </location>
</feature>
<dbReference type="InterPro" id="IPR023213">
    <property type="entry name" value="CAT-like_dom_sf"/>
</dbReference>
<evidence type="ECO:0000256" key="1">
    <source>
        <dbReference type="ARBA" id="ARBA00022679"/>
    </source>
</evidence>
<dbReference type="PANTHER" id="PTHR31896">
    <property type="entry name" value="FAMILY REGULATORY PROTEIN, PUTATIVE (AFU_ORTHOLOGUE AFUA_3G14730)-RELATED"/>
    <property type="match status" value="1"/>
</dbReference>
<feature type="compositionally biased region" description="Basic and acidic residues" evidence="2">
    <location>
        <begin position="528"/>
        <end position="539"/>
    </location>
</feature>
<dbReference type="Proteomes" id="UP000012174">
    <property type="component" value="Unassembled WGS sequence"/>
</dbReference>
<dbReference type="Gene3D" id="3.30.559.10">
    <property type="entry name" value="Chloramphenicol acetyltransferase-like domain"/>
    <property type="match status" value="2"/>
</dbReference>
<keyword evidence="1 4" id="KW-0808">Transferase</keyword>
<dbReference type="InterPro" id="IPR051283">
    <property type="entry name" value="Sec_Metabolite_Acyltrans"/>
</dbReference>
<feature type="domain" description="Trichothecene 3-O-acetyltransferase-like N-terminal" evidence="3">
    <location>
        <begin position="39"/>
        <end position="196"/>
    </location>
</feature>
<evidence type="ECO:0000313" key="5">
    <source>
        <dbReference type="Proteomes" id="UP000012174"/>
    </source>
</evidence>
<dbReference type="eggNOG" id="ENOG502SHDQ">
    <property type="taxonomic scope" value="Eukaryota"/>
</dbReference>
<dbReference type="EMBL" id="KB706733">
    <property type="protein sequence ID" value="EMR66007.1"/>
    <property type="molecule type" value="Genomic_DNA"/>
</dbReference>
<dbReference type="AlphaFoldDB" id="M7SP65"/>
<organism evidence="4 5">
    <name type="scientific">Eutypa lata (strain UCR-EL1)</name>
    <name type="common">Grapevine dieback disease fungus</name>
    <name type="synonym">Eutypa armeniacae</name>
    <dbReference type="NCBI Taxonomy" id="1287681"/>
    <lineage>
        <taxon>Eukaryota</taxon>
        <taxon>Fungi</taxon>
        <taxon>Dikarya</taxon>
        <taxon>Ascomycota</taxon>
        <taxon>Pezizomycotina</taxon>
        <taxon>Sordariomycetes</taxon>
        <taxon>Xylariomycetidae</taxon>
        <taxon>Xylariales</taxon>
        <taxon>Diatrypaceae</taxon>
        <taxon>Eutypa</taxon>
    </lineage>
</organism>
<proteinExistence type="predicted"/>
<dbReference type="HOGENOM" id="CLU_026450_2_1_1"/>
<dbReference type="PANTHER" id="PTHR31896:SF13">
    <property type="entry name" value="TRICHOTHECENE 3-O-ACETYLTRANSFERASE"/>
    <property type="match status" value="1"/>
</dbReference>
<gene>
    <name evidence="4" type="ORF">UCREL1_7020</name>
</gene>
<evidence type="ECO:0000259" key="3">
    <source>
        <dbReference type="Pfam" id="PF22664"/>
    </source>
</evidence>
<dbReference type="KEGG" id="ela:UCREL1_7020"/>
<dbReference type="InterPro" id="IPR054710">
    <property type="entry name" value="Tri101-like_N"/>
</dbReference>
<evidence type="ECO:0000313" key="4">
    <source>
        <dbReference type="EMBL" id="EMR66007.1"/>
    </source>
</evidence>
<dbReference type="OMA" id="QHNVMFA"/>
<dbReference type="GO" id="GO:0016740">
    <property type="term" value="F:transferase activity"/>
    <property type="evidence" value="ECO:0007669"/>
    <property type="project" value="UniProtKB-KW"/>
</dbReference>
<evidence type="ECO:0000256" key="2">
    <source>
        <dbReference type="SAM" id="MobiDB-lite"/>
    </source>
</evidence>
<accession>M7SP65</accession>